<evidence type="ECO:0000313" key="3">
    <source>
        <dbReference type="Proteomes" id="UP000058114"/>
    </source>
</evidence>
<gene>
    <name evidence="2" type="ORF">WL1483_4016</name>
</gene>
<proteinExistence type="predicted"/>
<reference evidence="2 3" key="2">
    <citation type="journal article" date="2016" name="Genome Announc.">
        <title>Complete Genome Sequence of the Highly Virulent Aeromonas schubertii Strain WL1483, Isolated from Diseased Snakehead Fish (Channa argus) in China.</title>
        <authorList>
            <person name="Liu L."/>
            <person name="Li N."/>
            <person name="Zhang D."/>
            <person name="Fu X."/>
            <person name="Shi C."/>
            <person name="Lin Q."/>
            <person name="Hao G."/>
        </authorList>
    </citation>
    <scope>NUCLEOTIDE SEQUENCE [LARGE SCALE GENOMIC DNA]</scope>
    <source>
        <strain evidence="2 3">WL1483</strain>
    </source>
</reference>
<feature type="region of interest" description="Disordered" evidence="1">
    <location>
        <begin position="1"/>
        <end position="25"/>
    </location>
</feature>
<dbReference type="KEGG" id="asr:WL1483_4016"/>
<evidence type="ECO:0000313" key="2">
    <source>
        <dbReference type="EMBL" id="ALP43435.1"/>
    </source>
</evidence>
<reference evidence="3" key="1">
    <citation type="submission" date="2015-10" db="EMBL/GenBank/DDBJ databases">
        <title>Complete Genome Sequence of Aeromonas schubertii strain WL1483.</title>
        <authorList>
            <person name="Liu L."/>
        </authorList>
    </citation>
    <scope>NUCLEOTIDE SEQUENCE [LARGE SCALE GENOMIC DNA]</scope>
    <source>
        <strain evidence="3">WL1483</strain>
    </source>
</reference>
<dbReference type="AlphaFoldDB" id="A0A0S2SNZ8"/>
<organism evidence="2 3">
    <name type="scientific">Aeromonas schubertii</name>
    <dbReference type="NCBI Taxonomy" id="652"/>
    <lineage>
        <taxon>Bacteria</taxon>
        <taxon>Pseudomonadati</taxon>
        <taxon>Pseudomonadota</taxon>
        <taxon>Gammaproteobacteria</taxon>
        <taxon>Aeromonadales</taxon>
        <taxon>Aeromonadaceae</taxon>
        <taxon>Aeromonas</taxon>
    </lineage>
</organism>
<accession>A0A0S2SNZ8</accession>
<protein>
    <submittedName>
        <fullName evidence="2">Uncharacterized protein</fullName>
    </submittedName>
</protein>
<sequence length="91" mass="9576">MLVEARDHGGGQYPDRNAGAGELLDDPEAPLARGCAWLESLAQGLVEGGDRNHDAAQSFGGELGQYVPVAQHHGALGDQGYRMAVIAHDLQ</sequence>
<dbReference type="Proteomes" id="UP000058114">
    <property type="component" value="Chromosome"/>
</dbReference>
<dbReference type="EMBL" id="CP013067">
    <property type="protein sequence ID" value="ALP43435.1"/>
    <property type="molecule type" value="Genomic_DNA"/>
</dbReference>
<name>A0A0S2SNZ8_9GAMM</name>
<evidence type="ECO:0000256" key="1">
    <source>
        <dbReference type="SAM" id="MobiDB-lite"/>
    </source>
</evidence>